<dbReference type="HOGENOM" id="CLU_146475_0_0_2"/>
<dbReference type="Gene3D" id="2.20.70.30">
    <property type="entry name" value="Nascent polypeptide-associated complex domain"/>
    <property type="match status" value="1"/>
</dbReference>
<dbReference type="GO" id="GO:0015031">
    <property type="term" value="P:protein transport"/>
    <property type="evidence" value="ECO:0007669"/>
    <property type="project" value="UniProtKB-UniRule"/>
</dbReference>
<dbReference type="InterPro" id="IPR005231">
    <property type="entry name" value="NAC_arc"/>
</dbReference>
<dbReference type="HAMAP" id="MF_00814">
    <property type="entry name" value="NAC_arch"/>
    <property type="match status" value="1"/>
</dbReference>
<dbReference type="Proteomes" id="UP000010469">
    <property type="component" value="Chromosome"/>
</dbReference>
<keyword evidence="8" id="KW-1185">Reference proteome</keyword>
<comment type="subunit">
    <text evidence="4">Homodimer. Interacts with the ribosome. Binds ribosomal RNA.</text>
</comment>
<dbReference type="InterPro" id="IPR038187">
    <property type="entry name" value="NAC_A/B_dom_sf"/>
</dbReference>
<keyword evidence="2 4" id="KW-0694">RNA-binding</keyword>
<evidence type="ECO:0000259" key="6">
    <source>
        <dbReference type="PROSITE" id="PS51151"/>
    </source>
</evidence>
<dbReference type="SUPFAM" id="SSF46934">
    <property type="entry name" value="UBA-like"/>
    <property type="match status" value="1"/>
</dbReference>
<feature type="domain" description="NAC-A/B" evidence="6">
    <location>
        <begin position="3"/>
        <end position="72"/>
    </location>
</feature>
<dbReference type="AlphaFoldDB" id="L0A7L4"/>
<organism evidence="7 8">
    <name type="scientific">Caldisphaera lagunensis (strain DSM 15908 / JCM 11604 / ANMR 0165 / IC-154)</name>
    <dbReference type="NCBI Taxonomy" id="1056495"/>
    <lineage>
        <taxon>Archaea</taxon>
        <taxon>Thermoproteota</taxon>
        <taxon>Thermoprotei</taxon>
        <taxon>Acidilobales</taxon>
        <taxon>Caldisphaeraceae</taxon>
        <taxon>Caldisphaera</taxon>
    </lineage>
</organism>
<dbReference type="GO" id="GO:0003723">
    <property type="term" value="F:RNA binding"/>
    <property type="evidence" value="ECO:0007669"/>
    <property type="project" value="UniProtKB-UniRule"/>
</dbReference>
<comment type="similarity">
    <text evidence="4">Belongs to the NAC-alpha family.</text>
</comment>
<dbReference type="Gene3D" id="1.10.8.10">
    <property type="entry name" value="DNA helicase RuvA subunit, C-terminal domain"/>
    <property type="match status" value="1"/>
</dbReference>
<evidence type="ECO:0000313" key="8">
    <source>
        <dbReference type="Proteomes" id="UP000010469"/>
    </source>
</evidence>
<dbReference type="Pfam" id="PF19026">
    <property type="entry name" value="UBA_HYPK"/>
    <property type="match status" value="1"/>
</dbReference>
<keyword evidence="1 4" id="KW-0813">Transport</keyword>
<name>L0A7L4_CALLD</name>
<reference evidence="8" key="1">
    <citation type="submission" date="2012-03" db="EMBL/GenBank/DDBJ databases">
        <title>Complete genome of Caldisphaera lagunensis DSM 15908.</title>
        <authorList>
            <person name="Lucas S."/>
            <person name="Copeland A."/>
            <person name="Lapidus A."/>
            <person name="Glavina del Rio T."/>
            <person name="Dalin E."/>
            <person name="Tice H."/>
            <person name="Bruce D."/>
            <person name="Goodwin L."/>
            <person name="Pitluck S."/>
            <person name="Peters L."/>
            <person name="Mikhailova N."/>
            <person name="Teshima H."/>
            <person name="Kyrpides N."/>
            <person name="Mavromatis K."/>
            <person name="Ivanova N."/>
            <person name="Brettin T."/>
            <person name="Detter J.C."/>
            <person name="Han C."/>
            <person name="Larimer F."/>
            <person name="Land M."/>
            <person name="Hauser L."/>
            <person name="Markowitz V."/>
            <person name="Cheng J.-F."/>
            <person name="Hugenholtz P."/>
            <person name="Woyke T."/>
            <person name="Wu D."/>
            <person name="Spring S."/>
            <person name="Schroeder M."/>
            <person name="Brambilla E."/>
            <person name="Klenk H.-P."/>
            <person name="Eisen J.A."/>
        </authorList>
    </citation>
    <scope>NUCLEOTIDE SEQUENCE [LARGE SCALE GENOMIC DNA]</scope>
    <source>
        <strain evidence="8">DSM 15908 / JCM 11604 / IC-154</strain>
    </source>
</reference>
<evidence type="ECO:0000256" key="5">
    <source>
        <dbReference type="NCBIfam" id="TIGR00264"/>
    </source>
</evidence>
<dbReference type="InterPro" id="IPR044034">
    <property type="entry name" value="NAC-like_UBA"/>
</dbReference>
<dbReference type="InterPro" id="IPR002715">
    <property type="entry name" value="Nas_poly-pep-assoc_cplx_dom"/>
</dbReference>
<protein>
    <recommendedName>
        <fullName evidence="4 5">Nascent polypeptide-associated complex protein</fullName>
    </recommendedName>
</protein>
<dbReference type="NCBIfam" id="TIGR00264">
    <property type="entry name" value="archaeal-type nascent polypeptide-associated complex protein"/>
    <property type="match status" value="1"/>
</dbReference>
<keyword evidence="3 4" id="KW-0653">Protein transport</keyword>
<evidence type="ECO:0000256" key="4">
    <source>
        <dbReference type="HAMAP-Rule" id="MF_00814"/>
    </source>
</evidence>
<dbReference type="InterPro" id="IPR009060">
    <property type="entry name" value="UBA-like_sf"/>
</dbReference>
<dbReference type="eggNOG" id="arCOG04061">
    <property type="taxonomic scope" value="Archaea"/>
</dbReference>
<dbReference type="SMART" id="SM01407">
    <property type="entry name" value="NAC"/>
    <property type="match status" value="1"/>
</dbReference>
<dbReference type="GeneID" id="14211276"/>
<accession>L0A7L4</accession>
<comment type="function">
    <text evidence="4">Contacts the emerging nascent chain on the ribosome.</text>
</comment>
<dbReference type="EMBL" id="CP003378">
    <property type="protein sequence ID" value="AFZ69811.1"/>
    <property type="molecule type" value="Genomic_DNA"/>
</dbReference>
<dbReference type="STRING" id="1056495.Calag_0015"/>
<evidence type="ECO:0000256" key="2">
    <source>
        <dbReference type="ARBA" id="ARBA00022884"/>
    </source>
</evidence>
<dbReference type="PROSITE" id="PS51151">
    <property type="entry name" value="NAC_AB"/>
    <property type="match status" value="1"/>
</dbReference>
<evidence type="ECO:0000256" key="3">
    <source>
        <dbReference type="ARBA" id="ARBA00022927"/>
    </source>
</evidence>
<gene>
    <name evidence="4" type="primary">nac</name>
    <name evidence="7" type="ordered locus">Calag_0015</name>
</gene>
<dbReference type="Pfam" id="PF01849">
    <property type="entry name" value="NAC"/>
    <property type="match status" value="1"/>
</dbReference>
<dbReference type="KEGG" id="clg:Calag_0015"/>
<dbReference type="InParanoid" id="L0A7L4"/>
<dbReference type="CDD" id="cd14359">
    <property type="entry name" value="UBA_AeNAC"/>
    <property type="match status" value="1"/>
</dbReference>
<dbReference type="RefSeq" id="WP_015231709.1">
    <property type="nucleotide sequence ID" value="NC_019791.1"/>
</dbReference>
<evidence type="ECO:0000256" key="1">
    <source>
        <dbReference type="ARBA" id="ARBA00022448"/>
    </source>
</evidence>
<evidence type="ECO:0000313" key="7">
    <source>
        <dbReference type="EMBL" id="AFZ69811.1"/>
    </source>
</evidence>
<sequence>MMGMNPKDLKKAMKRLGMEIEEVKAEKVTIDETDGSKLIIEDPQVMIIKAKNQPTMVYVVGEPKKVEETKKKEEVSISEEDINLVMEQANVDKETAKKALIESNGDIAEAILKLKGS</sequence>
<proteinExistence type="inferred from homology"/>